<evidence type="ECO:0000256" key="1">
    <source>
        <dbReference type="ARBA" id="ARBA00007430"/>
    </source>
</evidence>
<evidence type="ECO:0000313" key="4">
    <source>
        <dbReference type="EMBL" id="THG30826.1"/>
    </source>
</evidence>
<sequence length="476" mass="52041">MTTANEPGQQRDRPARGSRGPRRVLIAGHGTAGTSLADDVRTAGDLVLGFLDDVSGSDEVLGRLDEVAEVCARIDAQVVYFAIPSAEGDVVRDFVAHMPSGVELAIIPRTYRVVSRERVSVDDLTDVDVLDFVGRAPVKHDMMSARSLIAGKRVLVTGAAGSIGSRLATQIHLLDPQLVVCVDRSESGIFHLGRSLQDIPNFVLEIGDIQSEPRIAQLMERHRPDIVFHVAAYKHVPLMQDNAVEAFNNNVWGTMNVLTQAARHGVGRVVYVSTDKAVNPTNVMGSTKRIGELLLHDVGEAEGASTVYSAVRFGNVLESEGSVMQTFRKQLAAGKNLTVTDPGITRYFMTIDEAAQLVIQTATSGRHGDLFVLDMGEPIRVFDLAQGLIDAVNPSLSVDIVGLRPGEKMYEELSYRASAVDATTHPKIFVVTEDDDHERGDTLRWAKRLLERTRTYSITDDELRDELRAFGFTSLQ</sequence>
<dbReference type="RefSeq" id="WP_136427239.1">
    <property type="nucleotide sequence ID" value="NZ_SSSM01000004.1"/>
</dbReference>
<dbReference type="CDD" id="cd05237">
    <property type="entry name" value="UDP_invert_4-6DH_SDR_e"/>
    <property type="match status" value="1"/>
</dbReference>
<organism evidence="4 5">
    <name type="scientific">Naasia lichenicola</name>
    <dbReference type="NCBI Taxonomy" id="2565933"/>
    <lineage>
        <taxon>Bacteria</taxon>
        <taxon>Bacillati</taxon>
        <taxon>Actinomycetota</taxon>
        <taxon>Actinomycetes</taxon>
        <taxon>Micrococcales</taxon>
        <taxon>Microbacteriaceae</taxon>
        <taxon>Naasia</taxon>
    </lineage>
</organism>
<dbReference type="OrthoDB" id="9803111at2"/>
<dbReference type="AlphaFoldDB" id="A0A4S4FNH9"/>
<reference evidence="4 5" key="1">
    <citation type="submission" date="2019-04" db="EMBL/GenBank/DDBJ databases">
        <authorList>
            <person name="Jiang L."/>
        </authorList>
    </citation>
    <scope>NUCLEOTIDE SEQUENCE [LARGE SCALE GENOMIC DNA]</scope>
    <source>
        <strain evidence="4 5">YIM 131853</strain>
    </source>
</reference>
<dbReference type="InterPro" id="IPR051203">
    <property type="entry name" value="Polysaccharide_Synthase-Rel"/>
</dbReference>
<proteinExistence type="inferred from homology"/>
<evidence type="ECO:0000313" key="5">
    <source>
        <dbReference type="Proteomes" id="UP000309133"/>
    </source>
</evidence>
<keyword evidence="5" id="KW-1185">Reference proteome</keyword>
<protein>
    <submittedName>
        <fullName evidence="4">Polysaccharide biosynthesis protein</fullName>
    </submittedName>
</protein>
<name>A0A4S4FNH9_9MICO</name>
<feature type="domain" description="Polysaccharide biosynthesis protein CapD-like" evidence="3">
    <location>
        <begin position="154"/>
        <end position="432"/>
    </location>
</feature>
<dbReference type="Gene3D" id="3.40.50.720">
    <property type="entry name" value="NAD(P)-binding Rossmann-like Domain"/>
    <property type="match status" value="2"/>
</dbReference>
<dbReference type="Proteomes" id="UP000309133">
    <property type="component" value="Unassembled WGS sequence"/>
</dbReference>
<dbReference type="PANTHER" id="PTHR43318:SF1">
    <property type="entry name" value="POLYSACCHARIDE BIOSYNTHESIS PROTEIN EPSC-RELATED"/>
    <property type="match status" value="1"/>
</dbReference>
<comment type="caution">
    <text evidence="4">The sequence shown here is derived from an EMBL/GenBank/DDBJ whole genome shotgun (WGS) entry which is preliminary data.</text>
</comment>
<dbReference type="EMBL" id="SSSM01000004">
    <property type="protein sequence ID" value="THG30826.1"/>
    <property type="molecule type" value="Genomic_DNA"/>
</dbReference>
<evidence type="ECO:0000256" key="2">
    <source>
        <dbReference type="SAM" id="MobiDB-lite"/>
    </source>
</evidence>
<gene>
    <name evidence="4" type="ORF">E6C64_09315</name>
</gene>
<evidence type="ECO:0000259" key="3">
    <source>
        <dbReference type="Pfam" id="PF02719"/>
    </source>
</evidence>
<feature type="region of interest" description="Disordered" evidence="2">
    <location>
        <begin position="1"/>
        <end position="22"/>
    </location>
</feature>
<dbReference type="Pfam" id="PF02719">
    <property type="entry name" value="Polysacc_synt_2"/>
    <property type="match status" value="1"/>
</dbReference>
<dbReference type="SUPFAM" id="SSF51735">
    <property type="entry name" value="NAD(P)-binding Rossmann-fold domains"/>
    <property type="match status" value="1"/>
</dbReference>
<comment type="similarity">
    <text evidence="1">Belongs to the polysaccharide synthase family.</text>
</comment>
<accession>A0A4S4FNH9</accession>
<dbReference type="PANTHER" id="PTHR43318">
    <property type="entry name" value="UDP-N-ACETYLGLUCOSAMINE 4,6-DEHYDRATASE"/>
    <property type="match status" value="1"/>
</dbReference>
<dbReference type="InterPro" id="IPR036291">
    <property type="entry name" value="NAD(P)-bd_dom_sf"/>
</dbReference>
<dbReference type="InterPro" id="IPR003869">
    <property type="entry name" value="Polysac_CapD-like"/>
</dbReference>